<protein>
    <submittedName>
        <fullName evidence="2">Uncharacterized protein</fullName>
    </submittedName>
</protein>
<feature type="region of interest" description="Disordered" evidence="1">
    <location>
        <begin position="173"/>
        <end position="315"/>
    </location>
</feature>
<proteinExistence type="predicted"/>
<dbReference type="Proteomes" id="UP000318453">
    <property type="component" value="Chromosome"/>
</dbReference>
<dbReference type="KEGG" id="enn:FRE64_15300"/>
<name>A0A5B8NS90_9CHRO</name>
<sequence>MTLSHPPKKAVESDIDQMLNSVLTELEDILEIKHYWQSSSETGKSPIALTKRSPIQTDEFNYPPVSSVYEDSGVGIRTSPSPRHYTSAKPPLWLRNLDKIIFASSCSLLLWVLFLLQREQQFLGVTLTQLQSSINLSETETPEPPDNTAEFIGYMERALAEIDRQEALKARAEDLTPAVTPSVEVPPVSTTPKSEEETATAPSSPSQPQTASSPASSTNPQGGSETEIASLPALPPPPPPSESEAGTSTTPSQPPSPSAENNPPTESKSETTQTTTETEESSPEIERHSRLDLEEEPPLPTTEESTSTSPQSDQTLVGLLELGDHSAALVKVKGVTQRIMIGESVPESEWKLAEVSHNKAVFENGNQERAMSVGESLINN</sequence>
<feature type="compositionally biased region" description="Low complexity" evidence="1">
    <location>
        <begin position="242"/>
        <end position="251"/>
    </location>
</feature>
<evidence type="ECO:0000313" key="2">
    <source>
        <dbReference type="EMBL" id="QDZ41189.1"/>
    </source>
</evidence>
<dbReference type="EMBL" id="CP042326">
    <property type="protein sequence ID" value="QDZ41189.1"/>
    <property type="molecule type" value="Genomic_DNA"/>
</dbReference>
<dbReference type="RefSeq" id="WP_146297024.1">
    <property type="nucleotide sequence ID" value="NZ_CP042326.1"/>
</dbReference>
<feature type="compositionally biased region" description="Low complexity" evidence="1">
    <location>
        <begin position="176"/>
        <end position="192"/>
    </location>
</feature>
<reference evidence="2" key="1">
    <citation type="submission" date="2019-08" db="EMBL/GenBank/DDBJ databases">
        <title>Carotenoids and Carotenoid Binding Proteins in the Halophilic Cyanobacterium Euhalothece sp. ZM00.</title>
        <authorList>
            <person name="Cho S.M."/>
            <person name="Song J.Y."/>
            <person name="Park Y.-I."/>
        </authorList>
    </citation>
    <scope>NUCLEOTIDE SEQUENCE [LARGE SCALE GENOMIC DNA]</scope>
    <source>
        <strain evidence="2">Z-M001</strain>
    </source>
</reference>
<evidence type="ECO:0000313" key="3">
    <source>
        <dbReference type="Proteomes" id="UP000318453"/>
    </source>
</evidence>
<feature type="compositionally biased region" description="Low complexity" evidence="1">
    <location>
        <begin position="301"/>
        <end position="315"/>
    </location>
</feature>
<feature type="compositionally biased region" description="Low complexity" evidence="1">
    <location>
        <begin position="199"/>
        <end position="218"/>
    </location>
</feature>
<gene>
    <name evidence="2" type="ORF">FRE64_15300</name>
</gene>
<dbReference type="OrthoDB" id="428674at2"/>
<feature type="compositionally biased region" description="Low complexity" evidence="1">
    <location>
        <begin position="263"/>
        <end position="276"/>
    </location>
</feature>
<evidence type="ECO:0000256" key="1">
    <source>
        <dbReference type="SAM" id="MobiDB-lite"/>
    </source>
</evidence>
<keyword evidence="3" id="KW-1185">Reference proteome</keyword>
<organism evidence="2 3">
    <name type="scientific">Euhalothece natronophila Z-M001</name>
    <dbReference type="NCBI Taxonomy" id="522448"/>
    <lineage>
        <taxon>Bacteria</taxon>
        <taxon>Bacillati</taxon>
        <taxon>Cyanobacteriota</taxon>
        <taxon>Cyanophyceae</taxon>
        <taxon>Oscillatoriophycideae</taxon>
        <taxon>Chroococcales</taxon>
        <taxon>Halothecacae</taxon>
        <taxon>Halothece cluster</taxon>
        <taxon>Euhalothece</taxon>
    </lineage>
</organism>
<dbReference type="AlphaFoldDB" id="A0A5B8NS90"/>
<accession>A0A5B8NS90</accession>